<dbReference type="Proteomes" id="UP000037540">
    <property type="component" value="Unassembled WGS sequence"/>
</dbReference>
<sequence length="143" mass="16834">MIYIKNILKRGITGMVLGVFINQLIFIIGGIFNGFKGSIPFNIQCNQFLISCIVGFYCCGCSVIFSIEKWSKLKQTIIHLVVMSIVYFPFAYYANWMPKAISGKIIFIFTYIFIYILIWMIYRMYWNKRIKEINKKLCNKICK</sequence>
<evidence type="ECO:0000313" key="2">
    <source>
        <dbReference type="EMBL" id="KOA86034.1"/>
    </source>
</evidence>
<dbReference type="RefSeq" id="WP_013726377.1">
    <property type="nucleotide sequence ID" value="NZ_LGVP01000065.1"/>
</dbReference>
<name>A0A9Q1ZAS5_CLOBO</name>
<keyword evidence="1" id="KW-0812">Transmembrane</keyword>
<dbReference type="Pfam" id="PF11457">
    <property type="entry name" value="DUF3021"/>
    <property type="match status" value="1"/>
</dbReference>
<evidence type="ECO:0000313" key="3">
    <source>
        <dbReference type="Proteomes" id="UP000037540"/>
    </source>
</evidence>
<feature type="transmembrane region" description="Helical" evidence="1">
    <location>
        <begin position="12"/>
        <end position="35"/>
    </location>
</feature>
<accession>A0A9Q1ZAS5</accession>
<dbReference type="AlphaFoldDB" id="A0A9Q1ZAS5"/>
<protein>
    <recommendedName>
        <fullName evidence="4">DUF3021 domain-containing protein</fullName>
    </recommendedName>
</protein>
<dbReference type="EMBL" id="LGVR01000049">
    <property type="protein sequence ID" value="KOA86034.1"/>
    <property type="molecule type" value="Genomic_DNA"/>
</dbReference>
<comment type="caution">
    <text evidence="2">The sequence shown here is derived from an EMBL/GenBank/DDBJ whole genome shotgun (WGS) entry which is preliminary data.</text>
</comment>
<feature type="transmembrane region" description="Helical" evidence="1">
    <location>
        <begin position="77"/>
        <end position="95"/>
    </location>
</feature>
<organism evidence="2 3">
    <name type="scientific">Clostridium botulinum</name>
    <dbReference type="NCBI Taxonomy" id="1491"/>
    <lineage>
        <taxon>Bacteria</taxon>
        <taxon>Bacillati</taxon>
        <taxon>Bacillota</taxon>
        <taxon>Clostridia</taxon>
        <taxon>Eubacteriales</taxon>
        <taxon>Clostridiaceae</taxon>
        <taxon>Clostridium</taxon>
    </lineage>
</organism>
<keyword evidence="1" id="KW-1133">Transmembrane helix</keyword>
<feature type="transmembrane region" description="Helical" evidence="1">
    <location>
        <begin position="101"/>
        <end position="122"/>
    </location>
</feature>
<dbReference type="OrthoDB" id="1698302at2"/>
<keyword evidence="1" id="KW-0472">Membrane</keyword>
<gene>
    <name evidence="2" type="ORF">ADU74_09165</name>
</gene>
<reference evidence="2 3" key="1">
    <citation type="submission" date="2015-07" db="EMBL/GenBank/DDBJ databases">
        <title>Draft genome sequences of 17 French Clostridium botulinum group III.</title>
        <authorList>
            <person name="Woudstra C."/>
            <person name="Le Marechal C."/>
            <person name="Souillard R."/>
            <person name="Bayon-Auboyer M.-H."/>
            <person name="Dessouter D."/>
            <person name="Fach P."/>
        </authorList>
    </citation>
    <scope>NUCLEOTIDE SEQUENCE [LARGE SCALE GENOMIC DNA]</scope>
    <source>
        <strain evidence="2 3">12LNRI-CD</strain>
    </source>
</reference>
<feature type="transmembrane region" description="Helical" evidence="1">
    <location>
        <begin position="47"/>
        <end position="65"/>
    </location>
</feature>
<proteinExistence type="predicted"/>
<evidence type="ECO:0000256" key="1">
    <source>
        <dbReference type="SAM" id="Phobius"/>
    </source>
</evidence>
<dbReference type="InterPro" id="IPR021560">
    <property type="entry name" value="DUF3021"/>
</dbReference>
<evidence type="ECO:0008006" key="4">
    <source>
        <dbReference type="Google" id="ProtNLM"/>
    </source>
</evidence>